<reference evidence="3 4" key="1">
    <citation type="submission" date="2019-08" db="EMBL/GenBank/DDBJ databases">
        <title>Draft genome sequences of two oriental melons (Cucumis melo L. var makuwa).</title>
        <authorList>
            <person name="Kwon S.-Y."/>
        </authorList>
    </citation>
    <scope>NUCLEOTIDE SEQUENCE [LARGE SCALE GENOMIC DNA]</scope>
    <source>
        <strain evidence="4">cv. Chang Bougi</strain>
        <strain evidence="3">cv. SW 3</strain>
        <tissue evidence="1">Leaf</tissue>
    </source>
</reference>
<evidence type="ECO:0000313" key="4">
    <source>
        <dbReference type="Proteomes" id="UP000321947"/>
    </source>
</evidence>
<protein>
    <submittedName>
        <fullName evidence="1 2">Transposase</fullName>
    </submittedName>
</protein>
<comment type="caution">
    <text evidence="1">The sequence shown here is derived from an EMBL/GenBank/DDBJ whole genome shotgun (WGS) entry which is preliminary data.</text>
</comment>
<dbReference type="AlphaFoldDB" id="A0A5A7UIZ6"/>
<evidence type="ECO:0000313" key="3">
    <source>
        <dbReference type="Proteomes" id="UP000321393"/>
    </source>
</evidence>
<evidence type="ECO:0000313" key="1">
    <source>
        <dbReference type="EMBL" id="KAA0054948.1"/>
    </source>
</evidence>
<sequence>MVIMAHFIDDDWNLHKRVFNFCQVAHPDTIGKAIEKCLEGWGIDRLFIVTVDNASSNDVAIVYLVKKFKGRNGLVLDGTENLVSSSVTVELEFNLNLGCSFGFTKDQLVPMGSQIARVREHASSGVEVEVRAKASWRMTRRKMPPHRGAHRGGGRGGREAGRIQPEEQPIVQAANPTAPVTQADLAVMEQRHQDMLRAALALFHAA</sequence>
<dbReference type="PANTHER" id="PTHR46481">
    <property type="entry name" value="ZINC FINGER BED DOMAIN-CONTAINING PROTEIN 4"/>
    <property type="match status" value="1"/>
</dbReference>
<evidence type="ECO:0000313" key="2">
    <source>
        <dbReference type="EMBL" id="TYK22737.1"/>
    </source>
</evidence>
<dbReference type="EMBL" id="SSTE01008633">
    <property type="protein sequence ID" value="KAA0054948.1"/>
    <property type="molecule type" value="Genomic_DNA"/>
</dbReference>
<name>A0A5A7UIZ6_CUCMM</name>
<organism evidence="1 3">
    <name type="scientific">Cucumis melo var. makuwa</name>
    <name type="common">Oriental melon</name>
    <dbReference type="NCBI Taxonomy" id="1194695"/>
    <lineage>
        <taxon>Eukaryota</taxon>
        <taxon>Viridiplantae</taxon>
        <taxon>Streptophyta</taxon>
        <taxon>Embryophyta</taxon>
        <taxon>Tracheophyta</taxon>
        <taxon>Spermatophyta</taxon>
        <taxon>Magnoliopsida</taxon>
        <taxon>eudicotyledons</taxon>
        <taxon>Gunneridae</taxon>
        <taxon>Pentapetalae</taxon>
        <taxon>rosids</taxon>
        <taxon>fabids</taxon>
        <taxon>Cucurbitales</taxon>
        <taxon>Cucurbitaceae</taxon>
        <taxon>Benincaseae</taxon>
        <taxon>Cucumis</taxon>
    </lineage>
</organism>
<gene>
    <name evidence="2" type="ORF">E5676_scaffold1163G00670</name>
    <name evidence="1" type="ORF">E6C27_scaffold43052G00910</name>
</gene>
<dbReference type="EMBL" id="SSTD01004900">
    <property type="protein sequence ID" value="TYK22737.1"/>
    <property type="molecule type" value="Genomic_DNA"/>
</dbReference>
<proteinExistence type="predicted"/>
<dbReference type="Proteomes" id="UP000321393">
    <property type="component" value="Unassembled WGS sequence"/>
</dbReference>
<dbReference type="OrthoDB" id="1745426at2759"/>
<dbReference type="InterPro" id="IPR052035">
    <property type="entry name" value="ZnF_BED_domain_contain"/>
</dbReference>
<dbReference type="Proteomes" id="UP000321947">
    <property type="component" value="Unassembled WGS sequence"/>
</dbReference>
<dbReference type="PANTHER" id="PTHR46481:SF7">
    <property type="entry name" value="ZINC FINGER BED DOMAIN-CONTAINING PROTEIN RICESLEEPER 2-LIKE"/>
    <property type="match status" value="1"/>
</dbReference>
<accession>A0A5A7UIZ6</accession>